<feature type="domain" description="Ubiquitin-like protease family profile" evidence="6">
    <location>
        <begin position="625"/>
        <end position="791"/>
    </location>
</feature>
<dbReference type="EMBL" id="JAGYWB010000013">
    <property type="protein sequence ID" value="KAI0499629.1"/>
    <property type="molecule type" value="Genomic_DNA"/>
</dbReference>
<dbReference type="AlphaFoldDB" id="A0A8T3ATJ8"/>
<evidence type="ECO:0000256" key="4">
    <source>
        <dbReference type="ARBA" id="ARBA00022807"/>
    </source>
</evidence>
<dbReference type="SMR" id="A0A8T3ATJ8"/>
<evidence type="ECO:0000259" key="6">
    <source>
        <dbReference type="PROSITE" id="PS50600"/>
    </source>
</evidence>
<dbReference type="GO" id="GO:0016926">
    <property type="term" value="P:protein desumoylation"/>
    <property type="evidence" value="ECO:0007669"/>
    <property type="project" value="TreeGrafter"/>
</dbReference>
<keyword evidence="2" id="KW-0645">Protease</keyword>
<keyword evidence="4" id="KW-0788">Thiol protease</keyword>
<name>A0A8T3ATJ8_DENNO</name>
<evidence type="ECO:0000313" key="8">
    <source>
        <dbReference type="Proteomes" id="UP000829196"/>
    </source>
</evidence>
<feature type="compositionally biased region" description="Basic and acidic residues" evidence="5">
    <location>
        <begin position="537"/>
        <end position="553"/>
    </location>
</feature>
<keyword evidence="3" id="KW-0378">Hydrolase</keyword>
<evidence type="ECO:0000256" key="2">
    <source>
        <dbReference type="ARBA" id="ARBA00022670"/>
    </source>
</evidence>
<proteinExistence type="inferred from homology"/>
<reference evidence="7" key="1">
    <citation type="journal article" date="2022" name="Front. Genet.">
        <title>Chromosome-Scale Assembly of the Dendrobium nobile Genome Provides Insights Into the Molecular Mechanism of the Biosynthesis of the Medicinal Active Ingredient of Dendrobium.</title>
        <authorList>
            <person name="Xu Q."/>
            <person name="Niu S.-C."/>
            <person name="Li K.-L."/>
            <person name="Zheng P.-J."/>
            <person name="Zhang X.-J."/>
            <person name="Jia Y."/>
            <person name="Liu Y."/>
            <person name="Niu Y.-X."/>
            <person name="Yu L.-H."/>
            <person name="Chen D.-F."/>
            <person name="Zhang G.-Q."/>
        </authorList>
    </citation>
    <scope>NUCLEOTIDE SEQUENCE</scope>
    <source>
        <tissue evidence="7">Leaf</tissue>
    </source>
</reference>
<dbReference type="GO" id="GO:0016929">
    <property type="term" value="F:deSUMOylase activity"/>
    <property type="evidence" value="ECO:0007669"/>
    <property type="project" value="TreeGrafter"/>
</dbReference>
<feature type="region of interest" description="Disordered" evidence="5">
    <location>
        <begin position="528"/>
        <end position="553"/>
    </location>
</feature>
<dbReference type="Proteomes" id="UP000829196">
    <property type="component" value="Unassembled WGS sequence"/>
</dbReference>
<keyword evidence="8" id="KW-1185">Reference proteome</keyword>
<feature type="compositionally biased region" description="Polar residues" evidence="5">
    <location>
        <begin position="341"/>
        <end position="351"/>
    </location>
</feature>
<comment type="similarity">
    <text evidence="1">Belongs to the peptidase C48 family.</text>
</comment>
<feature type="region of interest" description="Disordered" evidence="5">
    <location>
        <begin position="341"/>
        <end position="439"/>
    </location>
</feature>
<dbReference type="InterPro" id="IPR038765">
    <property type="entry name" value="Papain-like_cys_pep_sf"/>
</dbReference>
<evidence type="ECO:0000256" key="1">
    <source>
        <dbReference type="ARBA" id="ARBA00005234"/>
    </source>
</evidence>
<organism evidence="7 8">
    <name type="scientific">Dendrobium nobile</name>
    <name type="common">Orchid</name>
    <dbReference type="NCBI Taxonomy" id="94219"/>
    <lineage>
        <taxon>Eukaryota</taxon>
        <taxon>Viridiplantae</taxon>
        <taxon>Streptophyta</taxon>
        <taxon>Embryophyta</taxon>
        <taxon>Tracheophyta</taxon>
        <taxon>Spermatophyta</taxon>
        <taxon>Magnoliopsida</taxon>
        <taxon>Liliopsida</taxon>
        <taxon>Asparagales</taxon>
        <taxon>Orchidaceae</taxon>
        <taxon>Epidendroideae</taxon>
        <taxon>Malaxideae</taxon>
        <taxon>Dendrobiinae</taxon>
        <taxon>Dendrobium</taxon>
    </lineage>
</organism>
<dbReference type="GO" id="GO:0006508">
    <property type="term" value="P:proteolysis"/>
    <property type="evidence" value="ECO:0007669"/>
    <property type="project" value="UniProtKB-KW"/>
</dbReference>
<dbReference type="PANTHER" id="PTHR12606">
    <property type="entry name" value="SENTRIN/SUMO-SPECIFIC PROTEASE"/>
    <property type="match status" value="1"/>
</dbReference>
<comment type="caution">
    <text evidence="7">The sequence shown here is derived from an EMBL/GenBank/DDBJ whole genome shotgun (WGS) entry which is preliminary data.</text>
</comment>
<dbReference type="OrthoDB" id="691907at2759"/>
<accession>A0A8T3ATJ8</accession>
<sequence>MLHVNTSSVTPLLSSFHFDGDILRPIVQLTTIPRPSSMTHLHLSMPYLEKIRLQTQYPANPSEFSIISFVVLQDFIRSSPAFQLVHLRILQSKTIVDIMPEGYTPKIHFRCRTSGFREVCDELAEKFGDQFVRSLSELQINQFLLLPRFPQNVPMVYILLSTWEIESESFVINSRSLAFTSEEIALIIGLPNRGDKFEPGTSTIAGRTANDIRHEILKLKSSMPIEIVREKFIVYLLSNIFFPMANFRVQSTILDVAKKIWFFEHTKIHPVVDNLARPRLLRWDAKFNYRIKDVDNLIKSLQDTEILIDLQDITDNERTLIQTINPDNVLDITPLSSVHLSTSKTTPSVQATSSPKSPSPTVSPTRTPSDPAVPIVSPTGPRSPIESPVRTEFREESDAQTGKPDETNILSDHFPQYFKSKKIGSPVQSSSRTRTESTNNFDELSKTVEKIVDEIVGTKETSEEEEFPFPSSGTGGIARRVHGRNDRKRKRVRTPFTTADRKKKKTQLQTLNKEAEIISKKETSVTRSKPVTRAATKLKEKVTESKKDSAPMVEKKEIAPSTALVEKPKTIIFDVEDAKYVQRAAKEYLDYPGRLFLTEEKRKTIDDFLKKYTKREDTIFEIGNAIIFRSQMDELLLCEELDTNHMDTFAYLLSEKNKMVPGLNQPFLYVSAFHWGYYVQNKQDKTTSFADNITKDAVKNANIMFVPIINEKHWMLLVANMKNKRWDFMDSLPKATHKSIIPEVISHLYHDAEDAFDDDITTWPIQSIPNLPTQENSVDCGMFVCKYMEQVIQNNDTDWDIHKNWQSNMALFRAEFAYAIFCSTIK</sequence>
<protein>
    <recommendedName>
        <fullName evidence="6">Ubiquitin-like protease family profile domain-containing protein</fullName>
    </recommendedName>
</protein>
<feature type="region of interest" description="Disordered" evidence="5">
    <location>
        <begin position="459"/>
        <end position="506"/>
    </location>
</feature>
<evidence type="ECO:0000256" key="3">
    <source>
        <dbReference type="ARBA" id="ARBA00022801"/>
    </source>
</evidence>
<dbReference type="Pfam" id="PF02902">
    <property type="entry name" value="Peptidase_C48"/>
    <property type="match status" value="1"/>
</dbReference>
<dbReference type="Gene3D" id="3.40.395.10">
    <property type="entry name" value="Adenoviral Proteinase, Chain A"/>
    <property type="match status" value="1"/>
</dbReference>
<gene>
    <name evidence="7" type="ORF">KFK09_017837</name>
</gene>
<feature type="compositionally biased region" description="Basic residues" evidence="5">
    <location>
        <begin position="479"/>
        <end position="493"/>
    </location>
</feature>
<dbReference type="GO" id="GO:0005634">
    <property type="term" value="C:nucleus"/>
    <property type="evidence" value="ECO:0007669"/>
    <property type="project" value="TreeGrafter"/>
</dbReference>
<feature type="compositionally biased region" description="Low complexity" evidence="5">
    <location>
        <begin position="352"/>
        <end position="370"/>
    </location>
</feature>
<dbReference type="PROSITE" id="PS50600">
    <property type="entry name" value="ULP_PROTEASE"/>
    <property type="match status" value="1"/>
</dbReference>
<dbReference type="PANTHER" id="PTHR12606:SF136">
    <property type="entry name" value="ULP1 PROTEASE FAMILY PROTEIN"/>
    <property type="match status" value="1"/>
</dbReference>
<dbReference type="InterPro" id="IPR003653">
    <property type="entry name" value="Peptidase_C48_C"/>
</dbReference>
<evidence type="ECO:0000256" key="5">
    <source>
        <dbReference type="SAM" id="MobiDB-lite"/>
    </source>
</evidence>
<dbReference type="SUPFAM" id="SSF54001">
    <property type="entry name" value="Cysteine proteinases"/>
    <property type="match status" value="1"/>
</dbReference>
<evidence type="ECO:0000313" key="7">
    <source>
        <dbReference type="EMBL" id="KAI0499629.1"/>
    </source>
</evidence>
<feature type="compositionally biased region" description="Low complexity" evidence="5">
    <location>
        <begin position="429"/>
        <end position="438"/>
    </location>
</feature>